<comment type="caution">
    <text evidence="3">The sequence shown here is derived from an EMBL/GenBank/DDBJ whole genome shotgun (WGS) entry which is preliminary data.</text>
</comment>
<accession>A0A507C704</accession>
<dbReference type="AlphaFoldDB" id="A0A507C704"/>
<name>A0A507C704_9FUNG</name>
<dbReference type="VEuPathDB" id="FungiDB:SeMB42_g07507"/>
<keyword evidence="4" id="KW-1185">Reference proteome</keyword>
<feature type="region of interest" description="Disordered" evidence="1">
    <location>
        <begin position="423"/>
        <end position="469"/>
    </location>
</feature>
<feature type="compositionally biased region" description="Polar residues" evidence="1">
    <location>
        <begin position="429"/>
        <end position="451"/>
    </location>
</feature>
<sequence length="469" mass="54169">MLTCFIVILVLWPQALPTSAEITDAEYSRYAESLREYRYGMTEDKTEELQNILAALYPMWKVQKVLDDGSKMTLVTGLLIPHIIPSYIPVTEKTLREPVEGNSQSLNEFVWEALKTLCPFTSLWEHCEVEDVHRQELRKLLVWIRERGPQLETQIRLAMGGSHDFFSDSPENDFDMIDLHDRIAQVNQALKSGTVLMVSSLTQAEFIYWNIIYWCVDINIRKSLGRVYESSDKYLPWSEKNYGLALSQLVVGRLQLMDRSVSAFLEQCKRLPRTDWSIHEISRLISTVESIRRLTSKHQKRVNRSMEELSGRWREVLEEGVKPISRTIESAFKQFIREREVPRIDLPLEVMVLLRQLPIPENVPSEFLLLAARYNKVRYRMFDDPRSKRLHKIFKNAAVCSSGGGGPSRNAVMNERIGVNSVTARDHGSSSGHFQGLSLDTNRTMTEHGQASSRRNRQRRGPSSRDRLE</sequence>
<feature type="signal peptide" evidence="2">
    <location>
        <begin position="1"/>
        <end position="20"/>
    </location>
</feature>
<gene>
    <name evidence="3" type="ORF">SeMB42_g07507</name>
</gene>
<evidence type="ECO:0000313" key="3">
    <source>
        <dbReference type="EMBL" id="TPX33265.1"/>
    </source>
</evidence>
<keyword evidence="2" id="KW-0732">Signal</keyword>
<dbReference type="EMBL" id="QEAN01000543">
    <property type="protein sequence ID" value="TPX33265.1"/>
    <property type="molecule type" value="Genomic_DNA"/>
</dbReference>
<evidence type="ECO:0000256" key="1">
    <source>
        <dbReference type="SAM" id="MobiDB-lite"/>
    </source>
</evidence>
<feature type="chain" id="PRO_5021432305" evidence="2">
    <location>
        <begin position="21"/>
        <end position="469"/>
    </location>
</feature>
<protein>
    <submittedName>
        <fullName evidence="3">Uncharacterized protein</fullName>
    </submittedName>
</protein>
<dbReference type="Proteomes" id="UP000317494">
    <property type="component" value="Unassembled WGS sequence"/>
</dbReference>
<evidence type="ECO:0000256" key="2">
    <source>
        <dbReference type="SAM" id="SignalP"/>
    </source>
</evidence>
<reference evidence="3 4" key="1">
    <citation type="journal article" date="2019" name="Sci. Rep.">
        <title>Comparative genomics of chytrid fungi reveal insights into the obligate biotrophic and pathogenic lifestyle of Synchytrium endobioticum.</title>
        <authorList>
            <person name="van de Vossenberg B.T.L.H."/>
            <person name="Warris S."/>
            <person name="Nguyen H.D.T."/>
            <person name="van Gent-Pelzer M.P.E."/>
            <person name="Joly D.L."/>
            <person name="van de Geest H.C."/>
            <person name="Bonants P.J.M."/>
            <person name="Smith D.S."/>
            <person name="Levesque C.A."/>
            <person name="van der Lee T.A.J."/>
        </authorList>
    </citation>
    <scope>NUCLEOTIDE SEQUENCE [LARGE SCALE GENOMIC DNA]</scope>
    <source>
        <strain evidence="3 4">MB42</strain>
    </source>
</reference>
<proteinExistence type="predicted"/>
<evidence type="ECO:0000313" key="4">
    <source>
        <dbReference type="Proteomes" id="UP000317494"/>
    </source>
</evidence>
<organism evidence="3 4">
    <name type="scientific">Synchytrium endobioticum</name>
    <dbReference type="NCBI Taxonomy" id="286115"/>
    <lineage>
        <taxon>Eukaryota</taxon>
        <taxon>Fungi</taxon>
        <taxon>Fungi incertae sedis</taxon>
        <taxon>Chytridiomycota</taxon>
        <taxon>Chytridiomycota incertae sedis</taxon>
        <taxon>Chytridiomycetes</taxon>
        <taxon>Synchytriales</taxon>
        <taxon>Synchytriaceae</taxon>
        <taxon>Synchytrium</taxon>
    </lineage>
</organism>